<evidence type="ECO:0000256" key="3">
    <source>
        <dbReference type="ARBA" id="ARBA00023110"/>
    </source>
</evidence>
<evidence type="ECO:0000256" key="5">
    <source>
        <dbReference type="PROSITE-ProRule" id="PRU00277"/>
    </source>
</evidence>
<dbReference type="InterPro" id="IPR001179">
    <property type="entry name" value="PPIase_FKBP_dom"/>
</dbReference>
<dbReference type="PROSITE" id="PS50059">
    <property type="entry name" value="FKBP_PPIASE"/>
    <property type="match status" value="1"/>
</dbReference>
<proteinExistence type="inferred from homology"/>
<dbReference type="EC" id="5.2.1.8" evidence="6"/>
<dbReference type="EMBL" id="MNQU01000235">
    <property type="protein sequence ID" value="OKZ32257.1"/>
    <property type="molecule type" value="Genomic_DNA"/>
</dbReference>
<dbReference type="PANTHER" id="PTHR43811:SF19">
    <property type="entry name" value="39 KDA FK506-BINDING NUCLEAR PROTEIN"/>
    <property type="match status" value="1"/>
</dbReference>
<evidence type="ECO:0000256" key="4">
    <source>
        <dbReference type="ARBA" id="ARBA00023235"/>
    </source>
</evidence>
<gene>
    <name evidence="8" type="ORF">BHV79_11185</name>
</gene>
<keyword evidence="4 5" id="KW-0413">Isomerase</keyword>
<name>A0A1Q6I148_BACUN</name>
<feature type="domain" description="PPIase FKBP-type" evidence="7">
    <location>
        <begin position="123"/>
        <end position="207"/>
    </location>
</feature>
<dbReference type="GO" id="GO:0006457">
    <property type="term" value="P:protein folding"/>
    <property type="evidence" value="ECO:0007669"/>
    <property type="project" value="InterPro"/>
</dbReference>
<accession>A0A1Q6I148</accession>
<evidence type="ECO:0000313" key="8">
    <source>
        <dbReference type="EMBL" id="OKZ32257.1"/>
    </source>
</evidence>
<evidence type="ECO:0000256" key="1">
    <source>
        <dbReference type="ARBA" id="ARBA00000971"/>
    </source>
</evidence>
<protein>
    <recommendedName>
        <fullName evidence="6">Peptidyl-prolyl cis-trans isomerase</fullName>
        <ecNumber evidence="6">5.2.1.8</ecNumber>
    </recommendedName>
</protein>
<comment type="catalytic activity">
    <reaction evidence="1 5 6">
        <text>[protein]-peptidylproline (omega=180) = [protein]-peptidylproline (omega=0)</text>
        <dbReference type="Rhea" id="RHEA:16237"/>
        <dbReference type="Rhea" id="RHEA-COMP:10747"/>
        <dbReference type="Rhea" id="RHEA-COMP:10748"/>
        <dbReference type="ChEBI" id="CHEBI:83833"/>
        <dbReference type="ChEBI" id="CHEBI:83834"/>
        <dbReference type="EC" id="5.2.1.8"/>
    </reaction>
</comment>
<dbReference type="InterPro" id="IPR046357">
    <property type="entry name" value="PPIase_dom_sf"/>
</dbReference>
<dbReference type="PANTHER" id="PTHR43811">
    <property type="entry name" value="FKBP-TYPE PEPTIDYL-PROLYL CIS-TRANS ISOMERASE FKPA"/>
    <property type="match status" value="1"/>
</dbReference>
<dbReference type="Pfam" id="PF01346">
    <property type="entry name" value="FKBP_N"/>
    <property type="match status" value="1"/>
</dbReference>
<organism evidence="8 9">
    <name type="scientific">Bacteroides uniformis</name>
    <dbReference type="NCBI Taxonomy" id="820"/>
    <lineage>
        <taxon>Bacteria</taxon>
        <taxon>Pseudomonadati</taxon>
        <taxon>Bacteroidota</taxon>
        <taxon>Bacteroidia</taxon>
        <taxon>Bacteroidales</taxon>
        <taxon>Bacteroidaceae</taxon>
        <taxon>Bacteroides</taxon>
    </lineage>
</organism>
<reference evidence="8 9" key="1">
    <citation type="journal article" date="2016" name="Nat. Biotechnol.">
        <title>Measurement of bacterial replication rates in microbial communities.</title>
        <authorList>
            <person name="Brown C.T."/>
            <person name="Olm M.R."/>
            <person name="Thomas B.C."/>
            <person name="Banfield J.F."/>
        </authorList>
    </citation>
    <scope>NUCLEOTIDE SEQUENCE [LARGE SCALE GENOMIC DNA]</scope>
    <source>
        <strain evidence="8">45_41</strain>
    </source>
</reference>
<evidence type="ECO:0000313" key="9">
    <source>
        <dbReference type="Proteomes" id="UP000186549"/>
    </source>
</evidence>
<dbReference type="Gene3D" id="1.10.287.460">
    <property type="entry name" value="Peptidyl-prolyl cis-trans isomerase, FKBP-type, N-terminal domain"/>
    <property type="match status" value="1"/>
</dbReference>
<dbReference type="Pfam" id="PF00254">
    <property type="entry name" value="FKBP_C"/>
    <property type="match status" value="1"/>
</dbReference>
<comment type="similarity">
    <text evidence="2 6">Belongs to the FKBP-type PPIase family.</text>
</comment>
<dbReference type="Proteomes" id="UP000186549">
    <property type="component" value="Unassembled WGS sequence"/>
</dbReference>
<dbReference type="GO" id="GO:0003755">
    <property type="term" value="F:peptidyl-prolyl cis-trans isomerase activity"/>
    <property type="evidence" value="ECO:0007669"/>
    <property type="project" value="UniProtKB-UniRule"/>
</dbReference>
<dbReference type="SUPFAM" id="SSF54534">
    <property type="entry name" value="FKBP-like"/>
    <property type="match status" value="1"/>
</dbReference>
<evidence type="ECO:0000259" key="7">
    <source>
        <dbReference type="PROSITE" id="PS50059"/>
    </source>
</evidence>
<keyword evidence="3 5" id="KW-0697">Rotamase</keyword>
<comment type="caution">
    <text evidence="8">The sequence shown here is derived from an EMBL/GenBank/DDBJ whole genome shotgun (WGS) entry which is preliminary data.</text>
</comment>
<dbReference type="Gene3D" id="3.10.50.40">
    <property type="match status" value="1"/>
</dbReference>
<dbReference type="InterPro" id="IPR036944">
    <property type="entry name" value="PPIase_FKBP_N_sf"/>
</dbReference>
<evidence type="ECO:0000256" key="2">
    <source>
        <dbReference type="ARBA" id="ARBA00006577"/>
    </source>
</evidence>
<sequence length="208" mass="22265">MFVDGIAKAFAIEPADEVYYQGLAQGLNVRDNLERLRAEGYPIDNAAFLAALRDILNGGKPVMTAEAANRYMDSVANELSKAERAEQEAYLVAQAARKGVQKLPSGLLFEVITEGEGEQPKPEDTVEVLYTGRLADGSVFDGTEGNAVKFPVKGLIPGFSEGLTLMRPGGTYRLIIPSELGYGERGAGKDIPPGAALDFTVTLVDIVK</sequence>
<evidence type="ECO:0000256" key="6">
    <source>
        <dbReference type="RuleBase" id="RU003915"/>
    </source>
</evidence>
<dbReference type="InterPro" id="IPR000774">
    <property type="entry name" value="PPIase_FKBP_N"/>
</dbReference>
<dbReference type="AlphaFoldDB" id="A0A1Q6I148"/>